<accession>A0AAW5R366</accession>
<name>A0AAW5R366_9HYPH</name>
<dbReference type="Pfam" id="PF08811">
    <property type="entry name" value="DUF1800"/>
    <property type="match status" value="1"/>
</dbReference>
<gene>
    <name evidence="1" type="ORF">MUB46_14030</name>
</gene>
<dbReference type="RefSeq" id="WP_261616565.1">
    <property type="nucleotide sequence ID" value="NZ_JALIDZ010000006.1"/>
</dbReference>
<comment type="caution">
    <text evidence="1">The sequence shown here is derived from an EMBL/GenBank/DDBJ whole genome shotgun (WGS) entry which is preliminary data.</text>
</comment>
<dbReference type="InterPro" id="IPR014917">
    <property type="entry name" value="DUF1800"/>
</dbReference>
<dbReference type="EMBL" id="JALIDZ010000006">
    <property type="protein sequence ID" value="MCT8972980.1"/>
    <property type="molecule type" value="Genomic_DNA"/>
</dbReference>
<dbReference type="Proteomes" id="UP001320898">
    <property type="component" value="Unassembled WGS sequence"/>
</dbReference>
<dbReference type="AlphaFoldDB" id="A0AAW5R366"/>
<evidence type="ECO:0000313" key="1">
    <source>
        <dbReference type="EMBL" id="MCT8972980.1"/>
    </source>
</evidence>
<organism evidence="1 2">
    <name type="scientific">Microbaculum marinisediminis</name>
    <dbReference type="NCBI Taxonomy" id="2931392"/>
    <lineage>
        <taxon>Bacteria</taxon>
        <taxon>Pseudomonadati</taxon>
        <taxon>Pseudomonadota</taxon>
        <taxon>Alphaproteobacteria</taxon>
        <taxon>Hyphomicrobiales</taxon>
        <taxon>Tepidamorphaceae</taxon>
        <taxon>Microbaculum</taxon>
    </lineage>
</organism>
<protein>
    <submittedName>
        <fullName evidence="1">DUF1800 domain-containing protein</fullName>
    </submittedName>
</protein>
<reference evidence="1 2" key="1">
    <citation type="submission" date="2022-04" db="EMBL/GenBank/DDBJ databases">
        <authorList>
            <person name="Ye Y.-Q."/>
            <person name="Du Z.-J."/>
        </authorList>
    </citation>
    <scope>NUCLEOTIDE SEQUENCE [LARGE SCALE GENOMIC DNA]</scope>
    <source>
        <strain evidence="1 2">A6E488</strain>
    </source>
</reference>
<evidence type="ECO:0000313" key="2">
    <source>
        <dbReference type="Proteomes" id="UP001320898"/>
    </source>
</evidence>
<keyword evidence="2" id="KW-1185">Reference proteome</keyword>
<sequence length="452" mass="50778">MALPSEDAHRARVAFQRFGLGAKPRSFARVAADPLAALIREVNTPRIAEVRSRTLPSYRKAARQSEKDFQTAETIRQRELAARVSKHMQPDVGFVERLVLFWSNHFSMSVNKSGAVRGTIGQLERDVIRKHVLGNFSDMLLGVMRHPAMISFLDNADSIGPQSKIGRQWGTGFNENLAREAMELHTLGSGGGYTEEDVTNLALILTGWSYVRGWEADHGHNGGNKRNRGRFIFRKSWHEPGPITLMGKSYPGTGINQGRMALRALARHPATAEHIAFKLVRHFITDEPTPAMVDPIRQTFLDTRGDLKQVALALVRLPEAFDAPLAKIRTPYELAIAQFRALNRRYSKKYYWWAFAGPLYALNNMAWECPSPEGFPDDTLYWLDPDGMTLRLDTAQVSGWVYHERHRGSATALANSLYDSALSTETRQRIGQAGSKAAALTMLFCSPEFQRR</sequence>
<proteinExistence type="predicted"/>